<evidence type="ECO:0000256" key="3">
    <source>
        <dbReference type="ARBA" id="ARBA00023136"/>
    </source>
</evidence>
<comment type="caution">
    <text evidence="6">The sequence shown here is derived from an EMBL/GenBank/DDBJ whole genome shotgun (WGS) entry which is preliminary data.</text>
</comment>
<feature type="compositionally biased region" description="Polar residues" evidence="4">
    <location>
        <begin position="1"/>
        <end position="13"/>
    </location>
</feature>
<dbReference type="GO" id="GO:0012505">
    <property type="term" value="C:endomembrane system"/>
    <property type="evidence" value="ECO:0007669"/>
    <property type="project" value="UniProtKB-SubCell"/>
</dbReference>
<comment type="subcellular location">
    <subcellularLocation>
        <location evidence="1">Endomembrane system</location>
    </subcellularLocation>
</comment>
<gene>
    <name evidence="6" type="ORF">I9W82_001840</name>
</gene>
<dbReference type="PANTHER" id="PTHR45738">
    <property type="entry name" value="POLYPHOSPHOINOSITIDE PHOSPHATASE"/>
    <property type="match status" value="1"/>
</dbReference>
<sequence>MNDQGSIVTTNQSLKDDIITASMEDLPGTVHDKPEETESVLQDINDDNDAGADADADADDDEDDDEEEEQGGCGSGSDRTKTYKRILLQRFTVYNSATTMYIVGSNAKESLYRIIEIAKDVDDEQSLSIIEDKSYFYTRKDMIELLNGLNDSVEGGLHKLAQGFGLLGLVRFTRGYYLNLITKCSQVAILGGHFIYHIDETKLIPLGTNYKRPEKYSDEEKLLSLYRYMDLSKTFYFSYNYDITNSMQTNFMRHKLFNCGDSNAKFQNKLYSNFDYNERFVWNNLLLKPIIESDDVATFEWFQPIVHGFIDQANISIYGRKFYITIIARRSHHFAGARFLKRGIDDKGNVANEIETEQIVSDMLTSSFHDPKYGMYNNPRYTSFVQHRGSIPLFWTQDMNKLPKPPIQINLPDPFYQSSALHFNDLFYRYGSPIIILNLIKQKEKQPRESRLNIQYINCINYLNQFLPEQNKLQYRSFDMSKNSKKNMDVITPLQNIAHEAIHQIGIFHNGTTINSTQLQQGIIRTNCIDCLDRTNAAQFIICKEALTKQLRSLELISEGKTLDYESDLINILTEIFHDHGDTIAIQYGGSNLVNTMDSYRRINQWSSHTRDMLNSIKRMYSNSFMDSIRQEAINLFLGNYTYSPDLPKLWELSNDFGLHFDFDLEMKPKRSYTHWFNEANFQKKRFEIKIDSEEEEEGGGGGGGEGHNKEVHDHDFSDKWYNECYVPRKYQSFSDLFQFNMNSNSRYFPSLSSLQSQSQTQSQSQLQQQSPQSKSTREVKQKSKQQKTQQSHHLRSPQQLQLKQAVNEDLSIQFDYSPFESREFKHSDKAVGGEEISYLEHQLNNKSGSEKGEISGNQEVKVTRSSSGKYNPKNIKTFIASKITARQHAKKKNQQEGHVHKLSSTTGDSGSNVDGDNNFDDDDDEETLVSTNPPVVDESDAKLYQSQFDLSKLTKTLPNYNYSSYCSYQSTRLKPSFQDQEVYRSSCLDSSDSFSAYGGFSTARGKSLHSLDNRSLRSSVVNMVNTQDLRLYLQYINDEEKLLELGTDHNYI</sequence>
<evidence type="ECO:0000256" key="1">
    <source>
        <dbReference type="ARBA" id="ARBA00004308"/>
    </source>
</evidence>
<feature type="compositionally biased region" description="Acidic residues" evidence="4">
    <location>
        <begin position="44"/>
        <end position="70"/>
    </location>
</feature>
<dbReference type="Proteomes" id="UP000669133">
    <property type="component" value="Unassembled WGS sequence"/>
</dbReference>
<organism evidence="6 7">
    <name type="scientific">Candida metapsilosis</name>
    <dbReference type="NCBI Taxonomy" id="273372"/>
    <lineage>
        <taxon>Eukaryota</taxon>
        <taxon>Fungi</taxon>
        <taxon>Dikarya</taxon>
        <taxon>Ascomycota</taxon>
        <taxon>Saccharomycotina</taxon>
        <taxon>Pichiomycetes</taxon>
        <taxon>Debaryomycetaceae</taxon>
        <taxon>Candida/Lodderomyces clade</taxon>
        <taxon>Candida</taxon>
    </lineage>
</organism>
<feature type="compositionally biased region" description="Basic residues" evidence="4">
    <location>
        <begin position="783"/>
        <end position="796"/>
    </location>
</feature>
<proteinExistence type="predicted"/>
<evidence type="ECO:0000256" key="4">
    <source>
        <dbReference type="SAM" id="MobiDB-lite"/>
    </source>
</evidence>
<name>A0A8H8DCJ5_9ASCO</name>
<evidence type="ECO:0000313" key="7">
    <source>
        <dbReference type="Proteomes" id="UP000669133"/>
    </source>
</evidence>
<dbReference type="EMBL" id="JAEOAQ010000002">
    <property type="protein sequence ID" value="KAG5419960.1"/>
    <property type="molecule type" value="Genomic_DNA"/>
</dbReference>
<accession>A0A8H8DCJ5</accession>
<dbReference type="InterPro" id="IPR043573">
    <property type="entry name" value="Fig4-like"/>
</dbReference>
<feature type="compositionally biased region" description="Polar residues" evidence="4">
    <location>
        <begin position="856"/>
        <end position="870"/>
    </location>
</feature>
<evidence type="ECO:0000313" key="6">
    <source>
        <dbReference type="EMBL" id="KAG5419960.1"/>
    </source>
</evidence>
<reference evidence="6 7" key="1">
    <citation type="submission" date="2020-12" db="EMBL/GenBank/DDBJ databases">
        <title>Effect of drift, selection, and recombination on the evolution of hybrid genomes in Candida yeast pathogens.</title>
        <authorList>
            <person name="Mixao V."/>
            <person name="Ksiezopolska E."/>
            <person name="Saus E."/>
            <person name="Boekhout T."/>
            <person name="Gacser A."/>
            <person name="Gabaldon T."/>
        </authorList>
    </citation>
    <scope>NUCLEOTIDE SEQUENCE [LARGE SCALE GENOMIC DNA]</scope>
    <source>
        <strain evidence="6 7">BP57</strain>
    </source>
</reference>
<dbReference type="PROSITE" id="PS50275">
    <property type="entry name" value="SAC"/>
    <property type="match status" value="1"/>
</dbReference>
<keyword evidence="2" id="KW-0378">Hydrolase</keyword>
<dbReference type="OrthoDB" id="405996at2759"/>
<dbReference type="RefSeq" id="XP_067549076.1">
    <property type="nucleotide sequence ID" value="XM_067690630.1"/>
</dbReference>
<feature type="compositionally biased region" description="Low complexity" evidence="4">
    <location>
        <begin position="905"/>
        <end position="917"/>
    </location>
</feature>
<dbReference type="GeneID" id="93650469"/>
<feature type="region of interest" description="Disordered" evidence="4">
    <location>
        <begin position="1"/>
        <end position="78"/>
    </location>
</feature>
<feature type="region of interest" description="Disordered" evidence="4">
    <location>
        <begin position="843"/>
        <end position="935"/>
    </location>
</feature>
<evidence type="ECO:0000256" key="2">
    <source>
        <dbReference type="ARBA" id="ARBA00022801"/>
    </source>
</evidence>
<evidence type="ECO:0000259" key="5">
    <source>
        <dbReference type="PROSITE" id="PS50275"/>
    </source>
</evidence>
<feature type="region of interest" description="Disordered" evidence="4">
    <location>
        <begin position="693"/>
        <end position="712"/>
    </location>
</feature>
<dbReference type="Pfam" id="PF02383">
    <property type="entry name" value="Syja_N"/>
    <property type="match status" value="1"/>
</dbReference>
<feature type="compositionally biased region" description="Low complexity" evidence="4">
    <location>
        <begin position="751"/>
        <end position="775"/>
    </location>
</feature>
<dbReference type="GO" id="GO:0046856">
    <property type="term" value="P:phosphatidylinositol dephosphorylation"/>
    <property type="evidence" value="ECO:0007669"/>
    <property type="project" value="InterPro"/>
</dbReference>
<dbReference type="GO" id="GO:0043813">
    <property type="term" value="F:phosphatidylinositol-3,5-bisphosphate 5-phosphatase activity"/>
    <property type="evidence" value="ECO:0007669"/>
    <property type="project" value="InterPro"/>
</dbReference>
<feature type="domain" description="SAC" evidence="5">
    <location>
        <begin position="226"/>
        <end position="590"/>
    </location>
</feature>
<keyword evidence="3" id="KW-0472">Membrane</keyword>
<keyword evidence="7" id="KW-1185">Reference proteome</keyword>
<feature type="compositionally biased region" description="Acidic residues" evidence="4">
    <location>
        <begin position="918"/>
        <end position="928"/>
    </location>
</feature>
<protein>
    <submittedName>
        <fullName evidence="6">FIG4</fullName>
    </submittedName>
</protein>
<dbReference type="PANTHER" id="PTHR45738:SF5">
    <property type="entry name" value="POLYPHOSPHOINOSITIDE PHOSPHATASE"/>
    <property type="match status" value="1"/>
</dbReference>
<dbReference type="InterPro" id="IPR002013">
    <property type="entry name" value="SAC_dom"/>
</dbReference>
<feature type="region of interest" description="Disordered" evidence="4">
    <location>
        <begin position="751"/>
        <end position="801"/>
    </location>
</feature>
<dbReference type="AlphaFoldDB" id="A0A8H8DCJ5"/>